<proteinExistence type="predicted"/>
<protein>
    <submittedName>
        <fullName evidence="1">Uncharacterized protein</fullName>
    </submittedName>
</protein>
<evidence type="ECO:0000313" key="1">
    <source>
        <dbReference type="EMBL" id="KAA1098343.1"/>
    </source>
</evidence>
<organism evidence="1 3">
    <name type="scientific">Puccinia graminis f. sp. tritici</name>
    <dbReference type="NCBI Taxonomy" id="56615"/>
    <lineage>
        <taxon>Eukaryota</taxon>
        <taxon>Fungi</taxon>
        <taxon>Dikarya</taxon>
        <taxon>Basidiomycota</taxon>
        <taxon>Pucciniomycotina</taxon>
        <taxon>Pucciniomycetes</taxon>
        <taxon>Pucciniales</taxon>
        <taxon>Pucciniaceae</taxon>
        <taxon>Puccinia</taxon>
    </lineage>
</organism>
<dbReference type="PANTHER" id="PTHR33069">
    <property type="entry name" value="CHROMOSOME 7, WHOLE GENOME SHOTGUN SEQUENCE-RELATED"/>
    <property type="match status" value="1"/>
</dbReference>
<dbReference type="OrthoDB" id="2509241at2759"/>
<reference evidence="3 4" key="1">
    <citation type="submission" date="2019-05" db="EMBL/GenBank/DDBJ databases">
        <title>Emergence of the Ug99 lineage of the wheat stem rust pathogen through somatic hybridization.</title>
        <authorList>
            <person name="Li F."/>
            <person name="Upadhyaya N.M."/>
            <person name="Sperschneider J."/>
            <person name="Matny O."/>
            <person name="Nguyen-Phuc H."/>
            <person name="Mago R."/>
            <person name="Raley C."/>
            <person name="Miller M.E."/>
            <person name="Silverstein K.A.T."/>
            <person name="Henningsen E."/>
            <person name="Hirsch C.D."/>
            <person name="Visser B."/>
            <person name="Pretorius Z.A."/>
            <person name="Steffenson B.J."/>
            <person name="Schwessinger B."/>
            <person name="Dodds P.N."/>
            <person name="Figueroa M."/>
        </authorList>
    </citation>
    <scope>NUCLEOTIDE SEQUENCE [LARGE SCALE GENOMIC DNA]</scope>
    <source>
        <strain evidence="1">21-0</strain>
        <strain evidence="2 4">Ug99</strain>
    </source>
</reference>
<keyword evidence="3" id="KW-1185">Reference proteome</keyword>
<evidence type="ECO:0000313" key="2">
    <source>
        <dbReference type="EMBL" id="KAA1125612.1"/>
    </source>
</evidence>
<sequence>MADAEGSSRASVRQALVDLSVKYQFAADNAASDWQDEEREPTEDDRTRKIEVFDKLHSSLLPSIKHHLSCLVTSLDLEHRPSNYPTPNLGLTLETLSSLDHTLDQIIVDFGHLHVPLPPVAHDHPLDRCKRFRSDQLISNISDLIQDPIRSTFLYCSDFIQLWELSTDQPESIGLQTSVSYSAETVLDGITEATNLVNKILRFSQLSDLDILQEQWQEKAESLDGILEGLTELTNSAIGYRRPLSAVRKSMLKETRLDITLVKLLRTLYDKVSKPTIKKLAFKLDPDVDSESLSIMHTAPETTDGSLLIHLHFLLENFKNDQSNGETADRKISKSRISRRVESMLLPIGLYLIPLPSSVDHHSSPARDFKAWLIMWQTLWHTAINRY</sequence>
<dbReference type="Proteomes" id="UP000324748">
    <property type="component" value="Unassembled WGS sequence"/>
</dbReference>
<dbReference type="EMBL" id="VSWC01000066">
    <property type="protein sequence ID" value="KAA1098343.1"/>
    <property type="molecule type" value="Genomic_DNA"/>
</dbReference>
<dbReference type="AlphaFoldDB" id="A0A5B0PB93"/>
<accession>A0A5B0PB93</accession>
<gene>
    <name evidence="1" type="ORF">PGT21_033819</name>
    <name evidence="2" type="ORF">PGTUg99_010799</name>
</gene>
<dbReference type="PANTHER" id="PTHR33069:SF3">
    <property type="entry name" value="DYNEIN HEAVY CHAIN TAIL DOMAIN-CONTAINING PROTEIN"/>
    <property type="match status" value="1"/>
</dbReference>
<evidence type="ECO:0000313" key="3">
    <source>
        <dbReference type="Proteomes" id="UP000324748"/>
    </source>
</evidence>
<comment type="caution">
    <text evidence="1">The sequence shown here is derived from an EMBL/GenBank/DDBJ whole genome shotgun (WGS) entry which is preliminary data.</text>
</comment>
<name>A0A5B0PB93_PUCGR</name>
<dbReference type="EMBL" id="VDEP01000176">
    <property type="protein sequence ID" value="KAA1125612.1"/>
    <property type="molecule type" value="Genomic_DNA"/>
</dbReference>
<evidence type="ECO:0000313" key="4">
    <source>
        <dbReference type="Proteomes" id="UP000325313"/>
    </source>
</evidence>
<dbReference type="Proteomes" id="UP000325313">
    <property type="component" value="Unassembled WGS sequence"/>
</dbReference>